<name>A0A378IDK6_9GAMM</name>
<dbReference type="RefSeq" id="WP_058523447.1">
    <property type="nucleotide sequence ID" value="NZ_CAAAHV010000056.1"/>
</dbReference>
<dbReference type="EMBL" id="LNXT01000016">
    <property type="protein sequence ID" value="KTC72305.1"/>
    <property type="molecule type" value="Genomic_DNA"/>
</dbReference>
<sequence length="389" mass="44903">MFKDIHLKLISNSKTIKASQRIYSGDCEPILLSSNETFINLVSDYNEQAFLNDSEIWHILFNGKQIKQPLKTKKTGIAIQKGPYKDIYEELSGLKPFSINHQEYNLIPVDNIVLCDLLFAQGGVFEINEIHSALFFPYFLDQAKDGFKLTFIFINLLMSRFKEIACKVISSLGYDIYLDGNNLLLNTLTANDFARWLLLHEYCHNSGPLPLFSQNVNKFSKKSYGFIEELRVDLTTIKIIIENISLGILSSEFYNVIAIIMAERIFRASIYNFNQHWTSDKGMFSKEVEGDTAIAFLVLLTKFNIFDPANKILNIDIANTLQVVDMILSDIYKYEHLANEKSGFNSTHHIFSKFFRDKYFKMPVSAYDFLIANSVQDCNFYLNFMSEYE</sequence>
<evidence type="ECO:0000313" key="4">
    <source>
        <dbReference type="Proteomes" id="UP000255066"/>
    </source>
</evidence>
<proteinExistence type="predicted"/>
<protein>
    <submittedName>
        <fullName evidence="2">Uncharacterized protein</fullName>
    </submittedName>
</protein>
<dbReference type="AlphaFoldDB" id="A0A378IDK6"/>
<evidence type="ECO:0000313" key="3">
    <source>
        <dbReference type="Proteomes" id="UP000054735"/>
    </source>
</evidence>
<accession>A0A378IDK6</accession>
<reference evidence="2 4" key="2">
    <citation type="submission" date="2018-06" db="EMBL/GenBank/DDBJ databases">
        <authorList>
            <consortium name="Pathogen Informatics"/>
            <person name="Doyle S."/>
        </authorList>
    </citation>
    <scope>NUCLEOTIDE SEQUENCE [LARGE SCALE GENOMIC DNA]</scope>
    <source>
        <strain evidence="2 4">NCTC12437</strain>
    </source>
</reference>
<evidence type="ECO:0000313" key="1">
    <source>
        <dbReference type="EMBL" id="KTC72305.1"/>
    </source>
</evidence>
<dbReference type="Proteomes" id="UP000054735">
    <property type="component" value="Unassembled WGS sequence"/>
</dbReference>
<dbReference type="STRING" id="28083.Lbir_1371"/>
<reference evidence="1 3" key="1">
    <citation type="submission" date="2015-11" db="EMBL/GenBank/DDBJ databases">
        <title>Genomic analysis of 38 Legionella species identifies large and diverse effector repertoires.</title>
        <authorList>
            <person name="Burstein D."/>
            <person name="Amaro F."/>
            <person name="Zusman T."/>
            <person name="Lifshitz Z."/>
            <person name="Cohen O."/>
            <person name="Gilbert J.A."/>
            <person name="Pupko T."/>
            <person name="Shuman H.A."/>
            <person name="Segal G."/>
        </authorList>
    </citation>
    <scope>NUCLEOTIDE SEQUENCE [LARGE SCALE GENOMIC DNA]</scope>
    <source>
        <strain evidence="1 3">CDC#1407-AL-14</strain>
    </source>
</reference>
<dbReference type="EMBL" id="UGNW01000001">
    <property type="protein sequence ID" value="STX32815.1"/>
    <property type="molecule type" value="Genomic_DNA"/>
</dbReference>
<gene>
    <name evidence="1" type="ORF">Lbir_1371</name>
    <name evidence="2" type="ORF">NCTC12437_02614</name>
</gene>
<organism evidence="2 4">
    <name type="scientific">Legionella birminghamensis</name>
    <dbReference type="NCBI Taxonomy" id="28083"/>
    <lineage>
        <taxon>Bacteria</taxon>
        <taxon>Pseudomonadati</taxon>
        <taxon>Pseudomonadota</taxon>
        <taxon>Gammaproteobacteria</taxon>
        <taxon>Legionellales</taxon>
        <taxon>Legionellaceae</taxon>
        <taxon>Legionella</taxon>
    </lineage>
</organism>
<dbReference type="OrthoDB" id="3755108at2"/>
<keyword evidence="3" id="KW-1185">Reference proteome</keyword>
<dbReference type="Proteomes" id="UP000255066">
    <property type="component" value="Unassembled WGS sequence"/>
</dbReference>
<evidence type="ECO:0000313" key="2">
    <source>
        <dbReference type="EMBL" id="STX32815.1"/>
    </source>
</evidence>